<comment type="caution">
    <text evidence="2">The sequence shown here is derived from an EMBL/GenBank/DDBJ whole genome shotgun (WGS) entry which is preliminary data.</text>
</comment>
<organism evidence="2 3">
    <name type="scientific">Thalictrum thalictroides</name>
    <name type="common">Rue-anemone</name>
    <name type="synonym">Anemone thalictroides</name>
    <dbReference type="NCBI Taxonomy" id="46969"/>
    <lineage>
        <taxon>Eukaryota</taxon>
        <taxon>Viridiplantae</taxon>
        <taxon>Streptophyta</taxon>
        <taxon>Embryophyta</taxon>
        <taxon>Tracheophyta</taxon>
        <taxon>Spermatophyta</taxon>
        <taxon>Magnoliopsida</taxon>
        <taxon>Ranunculales</taxon>
        <taxon>Ranunculaceae</taxon>
        <taxon>Thalictroideae</taxon>
        <taxon>Thalictrum</taxon>
    </lineage>
</organism>
<dbReference type="OrthoDB" id="2192561at2759"/>
<gene>
    <name evidence="2" type="ORF">FRX31_031628</name>
</gene>
<evidence type="ECO:0000256" key="1">
    <source>
        <dbReference type="ARBA" id="ARBA00007114"/>
    </source>
</evidence>
<dbReference type="PANTHER" id="PTHR12821:SF0">
    <property type="entry name" value="BYSTIN"/>
    <property type="match status" value="1"/>
</dbReference>
<dbReference type="InterPro" id="IPR007955">
    <property type="entry name" value="Bystin"/>
</dbReference>
<dbReference type="GO" id="GO:0006364">
    <property type="term" value="P:rRNA processing"/>
    <property type="evidence" value="ECO:0007669"/>
    <property type="project" value="TreeGrafter"/>
</dbReference>
<keyword evidence="3" id="KW-1185">Reference proteome</keyword>
<protein>
    <submittedName>
        <fullName evidence="2">Bystin</fullName>
    </submittedName>
</protein>
<dbReference type="GO" id="GO:0030515">
    <property type="term" value="F:snoRNA binding"/>
    <property type="evidence" value="ECO:0007669"/>
    <property type="project" value="TreeGrafter"/>
</dbReference>
<accession>A0A7J6V3F1</accession>
<evidence type="ECO:0000313" key="2">
    <source>
        <dbReference type="EMBL" id="KAF5178780.1"/>
    </source>
</evidence>
<dbReference type="GO" id="GO:0005737">
    <property type="term" value="C:cytoplasm"/>
    <property type="evidence" value="ECO:0007669"/>
    <property type="project" value="TreeGrafter"/>
</dbReference>
<proteinExistence type="inferred from homology"/>
<dbReference type="GO" id="GO:0005730">
    <property type="term" value="C:nucleolus"/>
    <property type="evidence" value="ECO:0007669"/>
    <property type="project" value="TreeGrafter"/>
</dbReference>
<comment type="similarity">
    <text evidence="1">Belongs to the bystin family.</text>
</comment>
<dbReference type="PANTHER" id="PTHR12821">
    <property type="entry name" value="BYSTIN"/>
    <property type="match status" value="1"/>
</dbReference>
<dbReference type="Pfam" id="PF05291">
    <property type="entry name" value="Bystin"/>
    <property type="match status" value="1"/>
</dbReference>
<reference evidence="2 3" key="1">
    <citation type="submission" date="2020-06" db="EMBL/GenBank/DDBJ databases">
        <title>Transcriptomic and genomic resources for Thalictrum thalictroides and T. hernandezii: Facilitating candidate gene discovery in an emerging model plant lineage.</title>
        <authorList>
            <person name="Arias T."/>
            <person name="Riano-Pachon D.M."/>
            <person name="Di Stilio V.S."/>
        </authorList>
    </citation>
    <scope>NUCLEOTIDE SEQUENCE [LARGE SCALE GENOMIC DNA]</scope>
    <source>
        <strain evidence="3">cv. WT478/WT964</strain>
        <tissue evidence="2">Leaves</tissue>
    </source>
</reference>
<evidence type="ECO:0000313" key="3">
    <source>
        <dbReference type="Proteomes" id="UP000554482"/>
    </source>
</evidence>
<name>A0A7J6V3F1_THATH</name>
<dbReference type="Proteomes" id="UP000554482">
    <property type="component" value="Unassembled WGS sequence"/>
</dbReference>
<dbReference type="AlphaFoldDB" id="A0A7J6V3F1"/>
<dbReference type="EMBL" id="JABWDY010039612">
    <property type="protein sequence ID" value="KAF5178780.1"/>
    <property type="molecule type" value="Genomic_DNA"/>
</dbReference>
<dbReference type="GO" id="GO:0030688">
    <property type="term" value="C:preribosome, small subunit precursor"/>
    <property type="evidence" value="ECO:0007669"/>
    <property type="project" value="TreeGrafter"/>
</dbReference>
<sequence length="409" mass="47808">MAGKRRRDDLRSCVPKRRQEEHKLTRCINSKVLKEALIQQKEIEEEEKNAILNANYNPIYTSSEDDDDELETQREYIQDFYNDKEVNEEEERILDAFMSKSNLGDIVLSKIREKDQEVSSEAQNHPKMDHSVIDIYKGVGEFLSKYTMGKLPKAFKHIPSLKCWEDVLWLTEPGRWSANAVYQATRIFASNFSPEKVQRFYTLVLLPRIREDIRKNKRLHFSLFQALKKSLYKPKAFNKGILLPLCKSGTCTLREAVIIGSVIGRVSIPSHHSGAALLKLAEMEYCGTTSYFIKLLVDKKYCLAYRVLDGLIAHFMRFLDDTRVMPVIWHQSLLSFVQRYKHELTKEDKDNLERLVHVHRHHLVTLEIQRELNNSRNRGQREDPLSADYSAIAIIEDRYDFPDVPMEKD</sequence>